<evidence type="ECO:0000313" key="2">
    <source>
        <dbReference type="Proteomes" id="UP000003204"/>
    </source>
</evidence>
<sequence length="218" mass="25372">MEVLMLVDTYSSSLSLPSFSSNTLNSINRSTTVVSNYNGVANRVNKSVENFIDHTESMRVFFKSFLNNQSDFLAFFLCLCVIGSFQSYDLRLDSKDNIISPEIFKDSKNSFWWDKKHYFEIYKLEATNRGREASAYMTVLMHQAVQVEDLKFLNNFFQELNKSSLTSWSLIALLRSTNVYKNQISLWKEMYLYTQNVVINEGLNPKREMYGLDRGLNI</sequence>
<protein>
    <submittedName>
        <fullName evidence="1">Uncharacterized protein</fullName>
    </submittedName>
</protein>
<dbReference type="AlphaFoldDB" id="A0A828SN91"/>
<organism evidence="1 2">
    <name type="scientific">Acinetobacter baumannii 6014059</name>
    <dbReference type="NCBI Taxonomy" id="525242"/>
    <lineage>
        <taxon>Bacteria</taxon>
        <taxon>Pseudomonadati</taxon>
        <taxon>Pseudomonadota</taxon>
        <taxon>Gammaproteobacteria</taxon>
        <taxon>Moraxellales</taxon>
        <taxon>Moraxellaceae</taxon>
        <taxon>Acinetobacter</taxon>
        <taxon>Acinetobacter calcoaceticus/baumannii complex</taxon>
    </lineage>
</organism>
<reference evidence="1 2" key="1">
    <citation type="submission" date="2011-04" db="EMBL/GenBank/DDBJ databases">
        <authorList>
            <person name="Weinstock G."/>
            <person name="Sodergren E."/>
            <person name="Clifton S."/>
            <person name="Fulton L."/>
            <person name="Fulton B."/>
            <person name="Courtney L."/>
            <person name="Fronick C."/>
            <person name="Harrison M."/>
            <person name="Strong C."/>
            <person name="Farmer C."/>
            <person name="Delahaunty K."/>
            <person name="Markovic C."/>
            <person name="Hall O."/>
            <person name="Minx P."/>
            <person name="Tomlinson C."/>
            <person name="Mitreva M."/>
            <person name="Hou S."/>
            <person name="Chen J."/>
            <person name="Wollam A."/>
            <person name="Pepin K.H."/>
            <person name="Johnson M."/>
            <person name="Bhonagiri V."/>
            <person name="Zhang X."/>
            <person name="Suruliraj S."/>
            <person name="Warren W."/>
            <person name="Chinwalla A."/>
            <person name="Mardis E.R."/>
            <person name="Wilson R.K."/>
        </authorList>
    </citation>
    <scope>NUCLEOTIDE SEQUENCE [LARGE SCALE GENOMIC DNA]</scope>
    <source>
        <strain evidence="1 2">6014059</strain>
    </source>
</reference>
<proteinExistence type="predicted"/>
<name>A0A828SN91_ACIBA</name>
<accession>A0A828SN91</accession>
<dbReference type="Proteomes" id="UP000003204">
    <property type="component" value="Unassembled WGS sequence"/>
</dbReference>
<gene>
    <name evidence="1" type="ORF">HMPREF0022_02186</name>
</gene>
<dbReference type="EMBL" id="ACYS02000098">
    <property type="protein sequence ID" value="EGJ68061.1"/>
    <property type="molecule type" value="Genomic_DNA"/>
</dbReference>
<evidence type="ECO:0000313" key="1">
    <source>
        <dbReference type="EMBL" id="EGJ68061.1"/>
    </source>
</evidence>
<comment type="caution">
    <text evidence="1">The sequence shown here is derived from an EMBL/GenBank/DDBJ whole genome shotgun (WGS) entry which is preliminary data.</text>
</comment>